<dbReference type="EMBL" id="SRLO01003071">
    <property type="protein sequence ID" value="TNN31898.1"/>
    <property type="molecule type" value="Genomic_DNA"/>
</dbReference>
<accession>A0A4Z2ESY4</accession>
<dbReference type="Proteomes" id="UP000314294">
    <property type="component" value="Unassembled WGS sequence"/>
</dbReference>
<comment type="caution">
    <text evidence="2">The sequence shown here is derived from an EMBL/GenBank/DDBJ whole genome shotgun (WGS) entry which is preliminary data.</text>
</comment>
<proteinExistence type="predicted"/>
<dbReference type="OrthoDB" id="100006at2759"/>
<dbReference type="AlphaFoldDB" id="A0A4Z2ESY4"/>
<feature type="compositionally biased region" description="Basic and acidic residues" evidence="1">
    <location>
        <begin position="1"/>
        <end position="13"/>
    </location>
</feature>
<evidence type="ECO:0000256" key="1">
    <source>
        <dbReference type="SAM" id="MobiDB-lite"/>
    </source>
</evidence>
<sequence length="99" mass="10888">MRAGEREGEREGESEGASEEGESSATLLPVLVKCCVLSRRQPRMLHNASYPLDPSFPLTLLHVLSAPLHGLANAFVFGLDRDWWSLLSPTGMQGFDHNP</sequence>
<organism evidence="2 3">
    <name type="scientific">Liparis tanakae</name>
    <name type="common">Tanaka's snailfish</name>
    <dbReference type="NCBI Taxonomy" id="230148"/>
    <lineage>
        <taxon>Eukaryota</taxon>
        <taxon>Metazoa</taxon>
        <taxon>Chordata</taxon>
        <taxon>Craniata</taxon>
        <taxon>Vertebrata</taxon>
        <taxon>Euteleostomi</taxon>
        <taxon>Actinopterygii</taxon>
        <taxon>Neopterygii</taxon>
        <taxon>Teleostei</taxon>
        <taxon>Neoteleostei</taxon>
        <taxon>Acanthomorphata</taxon>
        <taxon>Eupercaria</taxon>
        <taxon>Perciformes</taxon>
        <taxon>Cottioidei</taxon>
        <taxon>Cottales</taxon>
        <taxon>Liparidae</taxon>
        <taxon>Liparis</taxon>
    </lineage>
</organism>
<evidence type="ECO:0000313" key="3">
    <source>
        <dbReference type="Proteomes" id="UP000314294"/>
    </source>
</evidence>
<reference evidence="2 3" key="1">
    <citation type="submission" date="2019-03" db="EMBL/GenBank/DDBJ databases">
        <title>First draft genome of Liparis tanakae, snailfish: a comprehensive survey of snailfish specific genes.</title>
        <authorList>
            <person name="Kim W."/>
            <person name="Song I."/>
            <person name="Jeong J.-H."/>
            <person name="Kim D."/>
            <person name="Kim S."/>
            <person name="Ryu S."/>
            <person name="Song J.Y."/>
            <person name="Lee S.K."/>
        </authorList>
    </citation>
    <scope>NUCLEOTIDE SEQUENCE [LARGE SCALE GENOMIC DNA]</scope>
    <source>
        <tissue evidence="2">Muscle</tissue>
    </source>
</reference>
<name>A0A4Z2ESY4_9TELE</name>
<feature type="region of interest" description="Disordered" evidence="1">
    <location>
        <begin position="1"/>
        <end position="24"/>
    </location>
</feature>
<gene>
    <name evidence="2" type="ORF">EYF80_057943</name>
</gene>
<evidence type="ECO:0000313" key="2">
    <source>
        <dbReference type="EMBL" id="TNN31898.1"/>
    </source>
</evidence>
<protein>
    <submittedName>
        <fullName evidence="2">Uncharacterized protein</fullName>
    </submittedName>
</protein>
<keyword evidence="3" id="KW-1185">Reference proteome</keyword>